<dbReference type="EMBL" id="HG737257">
    <property type="protein sequence ID" value="CDJ36890.1"/>
    <property type="molecule type" value="Genomic_DNA"/>
</dbReference>
<feature type="compositionally biased region" description="Basic and acidic residues" evidence="1">
    <location>
        <begin position="176"/>
        <end position="186"/>
    </location>
</feature>
<keyword evidence="3" id="KW-1185">Reference proteome</keyword>
<dbReference type="VEuPathDB" id="ToxoDB:EMH_0098180"/>
<gene>
    <name evidence="2" type="ORF">EMH_0098180</name>
</gene>
<evidence type="ECO:0000313" key="2">
    <source>
        <dbReference type="EMBL" id="CDJ36890.1"/>
    </source>
</evidence>
<evidence type="ECO:0000313" key="3">
    <source>
        <dbReference type="Proteomes" id="UP000030744"/>
    </source>
</evidence>
<feature type="region of interest" description="Disordered" evidence="1">
    <location>
        <begin position="162"/>
        <end position="229"/>
    </location>
</feature>
<feature type="region of interest" description="Disordered" evidence="1">
    <location>
        <begin position="1"/>
        <end position="33"/>
    </location>
</feature>
<feature type="region of interest" description="Disordered" evidence="1">
    <location>
        <begin position="71"/>
        <end position="96"/>
    </location>
</feature>
<feature type="region of interest" description="Disordered" evidence="1">
    <location>
        <begin position="117"/>
        <end position="136"/>
    </location>
</feature>
<feature type="compositionally biased region" description="Basic and acidic residues" evidence="1">
    <location>
        <begin position="87"/>
        <end position="96"/>
    </location>
</feature>
<dbReference type="Proteomes" id="UP000030744">
    <property type="component" value="Unassembled WGS sequence"/>
</dbReference>
<dbReference type="RefSeq" id="XP_037879178.1">
    <property type="nucleotide sequence ID" value="XM_038021994.1"/>
</dbReference>
<dbReference type="GeneID" id="60404803"/>
<protein>
    <submittedName>
        <fullName evidence="2">Uncharacterized protein</fullName>
    </submittedName>
</protein>
<organism evidence="2 3">
    <name type="scientific">Eimeria mitis</name>
    <dbReference type="NCBI Taxonomy" id="44415"/>
    <lineage>
        <taxon>Eukaryota</taxon>
        <taxon>Sar</taxon>
        <taxon>Alveolata</taxon>
        <taxon>Apicomplexa</taxon>
        <taxon>Conoidasida</taxon>
        <taxon>Coccidia</taxon>
        <taxon>Eucoccidiorida</taxon>
        <taxon>Eimeriorina</taxon>
        <taxon>Eimeriidae</taxon>
        <taxon>Eimeria</taxon>
    </lineage>
</organism>
<dbReference type="AlphaFoldDB" id="U6KFU6"/>
<accession>U6KFU6</accession>
<sequence length="366" mass="42615">MSANCHTAHARGGGYGVEPQDSKSFSSVYAREQHMHIPGQQQQIQLQQPVSSLQQQYVLQQRGVPLRQRQLHTQQTMQQPEVRPHRRDKEQFPRQQHQELLQHQDLGHAGLNQRGWEVPSQQTHAASGEALQQQLQQQQLQRQQQLQLQHQMEHQLLPGSLRDDEAQRSSQASQQQERRGLQETRQQRPMLAAGDPQQQRQLRKEVPGAHSVAQAKEHRRQQQQQQRQMLPLGSEQQCLKQWMHSTQSLQLQQQQLLLLQQQQLQQQLPFPSAAEQHVEQEEHQRLVPPTISQTEPLSFEQMLETTAVHLHQQNDFRCQQPAYLQQLQQSVRRQDAEEAQLPIRHQQELCGSLLLKTEPSDDPEKS</sequence>
<proteinExistence type="predicted"/>
<evidence type="ECO:0000256" key="1">
    <source>
        <dbReference type="SAM" id="MobiDB-lite"/>
    </source>
</evidence>
<name>U6KFU6_9EIME</name>
<reference evidence="2" key="2">
    <citation type="submission" date="2013-10" db="EMBL/GenBank/DDBJ databases">
        <authorList>
            <person name="Aslett M."/>
        </authorList>
    </citation>
    <scope>NUCLEOTIDE SEQUENCE [LARGE SCALE GENOMIC DNA]</scope>
    <source>
        <strain evidence="2">Houghton</strain>
    </source>
</reference>
<reference evidence="2" key="1">
    <citation type="submission" date="2013-10" db="EMBL/GenBank/DDBJ databases">
        <title>Genomic analysis of the causative agents of coccidiosis in chickens.</title>
        <authorList>
            <person name="Reid A.J."/>
            <person name="Blake D."/>
            <person name="Billington K."/>
            <person name="Browne H."/>
            <person name="Dunn M."/>
            <person name="Hung S."/>
            <person name="Kawahara F."/>
            <person name="Miranda-Saavedra D."/>
            <person name="Mourier T."/>
            <person name="Nagra H."/>
            <person name="Otto T.D."/>
            <person name="Rawlings N."/>
            <person name="Sanchez A."/>
            <person name="Sanders M."/>
            <person name="Subramaniam C."/>
            <person name="Tay Y."/>
            <person name="Dear P."/>
            <person name="Doerig C."/>
            <person name="Gruber A."/>
            <person name="Parkinson J."/>
            <person name="Shirley M."/>
            <person name="Wan K.L."/>
            <person name="Berriman M."/>
            <person name="Tomley F."/>
            <person name="Pain A."/>
        </authorList>
    </citation>
    <scope>NUCLEOTIDE SEQUENCE [LARGE SCALE GENOMIC DNA]</scope>
    <source>
        <strain evidence="2">Houghton</strain>
    </source>
</reference>